<sequence>MIDLKQRKAGGGKLSRSETVTVRLDPKLRYLAELAARKQRRTLSSFIEWAIEDVVGRVNLYEGSGYDGDNDLSIGGESAYLWDVDDSDRFVKLALRYPQLLTHDEQVIWKLIKENGYFWYGHWQDGIFEWSIEDTSFLYKRLRDNWDIVKQVASGEKLKSNLPSWNKYKKDDDARPLNAVRKTFDSFDDDLPF</sequence>
<evidence type="ECO:0000313" key="2">
    <source>
        <dbReference type="Proteomes" id="UP000199533"/>
    </source>
</evidence>
<gene>
    <name evidence="1" type="ORF">SAMN05216302_101189</name>
</gene>
<keyword evidence="2" id="KW-1185">Reference proteome</keyword>
<dbReference type="AlphaFoldDB" id="A0A1I4B8H2"/>
<proteinExistence type="predicted"/>
<accession>A0A1I4B8H2</accession>
<dbReference type="OrthoDB" id="5517118at2"/>
<dbReference type="Proteomes" id="UP000199533">
    <property type="component" value="Unassembled WGS sequence"/>
</dbReference>
<evidence type="ECO:0000313" key="1">
    <source>
        <dbReference type="EMBL" id="SFK65075.1"/>
    </source>
</evidence>
<dbReference type="InterPro" id="IPR010985">
    <property type="entry name" value="Ribbon_hlx_hlx"/>
</dbReference>
<dbReference type="EMBL" id="FOSP01000011">
    <property type="protein sequence ID" value="SFK65075.1"/>
    <property type="molecule type" value="Genomic_DNA"/>
</dbReference>
<dbReference type="STRING" id="52441.SAMN05216302_101189"/>
<organism evidence="1 2">
    <name type="scientific">Nitrosomonas aestuarii</name>
    <dbReference type="NCBI Taxonomy" id="52441"/>
    <lineage>
        <taxon>Bacteria</taxon>
        <taxon>Pseudomonadati</taxon>
        <taxon>Pseudomonadota</taxon>
        <taxon>Betaproteobacteria</taxon>
        <taxon>Nitrosomonadales</taxon>
        <taxon>Nitrosomonadaceae</taxon>
        <taxon>Nitrosomonas</taxon>
    </lineage>
</organism>
<dbReference type="RefSeq" id="WP_090699192.1">
    <property type="nucleotide sequence ID" value="NZ_FOSP01000011.1"/>
</dbReference>
<reference evidence="2" key="1">
    <citation type="submission" date="2016-10" db="EMBL/GenBank/DDBJ databases">
        <authorList>
            <person name="Varghese N."/>
            <person name="Submissions S."/>
        </authorList>
    </citation>
    <scope>NUCLEOTIDE SEQUENCE [LARGE SCALE GENOMIC DNA]</scope>
    <source>
        <strain evidence="2">Nm69</strain>
    </source>
</reference>
<dbReference type="SUPFAM" id="SSF47598">
    <property type="entry name" value="Ribbon-helix-helix"/>
    <property type="match status" value="1"/>
</dbReference>
<name>A0A1I4B8H2_9PROT</name>
<dbReference type="GO" id="GO:0006355">
    <property type="term" value="P:regulation of DNA-templated transcription"/>
    <property type="evidence" value="ECO:0007669"/>
    <property type="project" value="InterPro"/>
</dbReference>
<protein>
    <submittedName>
        <fullName evidence="1">Uncharacterized protein</fullName>
    </submittedName>
</protein>